<feature type="domain" description="Initiator Rep protein WH1" evidence="2">
    <location>
        <begin position="9"/>
        <end position="154"/>
    </location>
</feature>
<keyword evidence="4" id="KW-1185">Reference proteome</keyword>
<dbReference type="RefSeq" id="WP_202784495.1">
    <property type="nucleotide sequence ID" value="NZ_CAHJWF010000376.1"/>
</dbReference>
<dbReference type="Pfam" id="PF01051">
    <property type="entry name" value="Rep3_N"/>
    <property type="match status" value="1"/>
</dbReference>
<reference evidence="3 4" key="1">
    <citation type="submission" date="2020-05" db="EMBL/GenBank/DDBJ databases">
        <authorList>
            <person name="Petersen J."/>
            <person name="Sayavedra L."/>
        </authorList>
    </citation>
    <scope>NUCLEOTIDE SEQUENCE [LARGE SCALE GENOMIC DNA]</scope>
    <source>
        <strain evidence="3">B azoricus SOX ET2 1586I</strain>
    </source>
</reference>
<comment type="caution">
    <text evidence="3">The sequence shown here is derived from an EMBL/GenBank/DDBJ whole genome shotgun (WGS) entry which is preliminary data.</text>
</comment>
<dbReference type="InterPro" id="IPR036390">
    <property type="entry name" value="WH_DNA-bd_sf"/>
</dbReference>
<dbReference type="Proteomes" id="UP000626656">
    <property type="component" value="Unassembled WGS sequence"/>
</dbReference>
<organism evidence="3 4">
    <name type="scientific">Bathymodiolus thermophilus thioautotrophic gill symbiont</name>
    <dbReference type="NCBI Taxonomy" id="2360"/>
    <lineage>
        <taxon>Bacteria</taxon>
        <taxon>Pseudomonadati</taxon>
        <taxon>Pseudomonadota</taxon>
        <taxon>Gammaproteobacteria</taxon>
        <taxon>sulfur-oxidizing symbionts</taxon>
    </lineage>
</organism>
<dbReference type="EMBL" id="CAHJWF010000376">
    <property type="protein sequence ID" value="CAB5507128.1"/>
    <property type="molecule type" value="Genomic_DNA"/>
</dbReference>
<dbReference type="InterPro" id="IPR036388">
    <property type="entry name" value="WH-like_DNA-bd_sf"/>
</dbReference>
<gene>
    <name evidence="3" type="ORF">AZO1586I_1767</name>
</gene>
<evidence type="ECO:0000256" key="1">
    <source>
        <dbReference type="ARBA" id="ARBA00038283"/>
    </source>
</evidence>
<sequence length="161" mass="18585">MEKETKHSIVIKSNSLIDAVYKMPVNSAHLFSIMLRHIIANNIITDNGQLHTITAAEYGTLLGIDKKNQYRELKIATKFLLSAIIKVPLTKDRYREYSIFDTAEYAVGNGYTSLAFSRNFLPFIQNLQGDYTRLKLAETLRLKKFASIRIYEKLMQYRQAD</sequence>
<dbReference type="InterPro" id="IPR000525">
    <property type="entry name" value="Initiator_Rep_WH1"/>
</dbReference>
<name>A0ABM8M9N6_9GAMM</name>
<protein>
    <recommendedName>
        <fullName evidence="2">Initiator Rep protein WH1 domain-containing protein</fullName>
    </recommendedName>
</protein>
<dbReference type="SUPFAM" id="SSF46785">
    <property type="entry name" value="Winged helix' DNA-binding domain"/>
    <property type="match status" value="1"/>
</dbReference>
<dbReference type="Gene3D" id="1.10.10.10">
    <property type="entry name" value="Winged helix-like DNA-binding domain superfamily/Winged helix DNA-binding domain"/>
    <property type="match status" value="1"/>
</dbReference>
<evidence type="ECO:0000313" key="4">
    <source>
        <dbReference type="Proteomes" id="UP000626656"/>
    </source>
</evidence>
<comment type="similarity">
    <text evidence="1">Belongs to the initiator RepB protein family.</text>
</comment>
<evidence type="ECO:0000313" key="3">
    <source>
        <dbReference type="EMBL" id="CAB5507128.1"/>
    </source>
</evidence>
<proteinExistence type="inferred from homology"/>
<feature type="non-terminal residue" evidence="3">
    <location>
        <position position="161"/>
    </location>
</feature>
<accession>A0ABM8M9N6</accession>
<evidence type="ECO:0000259" key="2">
    <source>
        <dbReference type="Pfam" id="PF01051"/>
    </source>
</evidence>